<dbReference type="GO" id="GO:0016491">
    <property type="term" value="F:oxidoreductase activity"/>
    <property type="evidence" value="ECO:0007669"/>
    <property type="project" value="InterPro"/>
</dbReference>
<reference evidence="1 2" key="1">
    <citation type="submission" date="2020-08" db="EMBL/GenBank/DDBJ databases">
        <title>Sequencing the genomes of 1000 actinobacteria strains.</title>
        <authorList>
            <person name="Klenk H.-P."/>
        </authorList>
    </citation>
    <scope>NUCLEOTIDE SEQUENCE [LARGE SCALE GENOMIC DNA]</scope>
    <source>
        <strain evidence="1 2">DSM 12511</strain>
    </source>
</reference>
<evidence type="ECO:0000313" key="1">
    <source>
        <dbReference type="EMBL" id="MBB6390467.1"/>
    </source>
</evidence>
<organism evidence="1 2">
    <name type="scientific">Microbacterium thalassium</name>
    <dbReference type="NCBI Taxonomy" id="362649"/>
    <lineage>
        <taxon>Bacteria</taxon>
        <taxon>Bacillati</taxon>
        <taxon>Actinomycetota</taxon>
        <taxon>Actinomycetes</taxon>
        <taxon>Micrococcales</taxon>
        <taxon>Microbacteriaceae</taxon>
        <taxon>Microbacterium</taxon>
    </lineage>
</organism>
<proteinExistence type="predicted"/>
<dbReference type="Gene3D" id="2.30.110.10">
    <property type="entry name" value="Electron Transport, Fmn-binding Protein, Chain A"/>
    <property type="match status" value="1"/>
</dbReference>
<evidence type="ECO:0000313" key="2">
    <source>
        <dbReference type="Proteomes" id="UP000537775"/>
    </source>
</evidence>
<accession>A0A7X0KTU4</accession>
<dbReference type="EMBL" id="JACHML010000001">
    <property type="protein sequence ID" value="MBB6390467.1"/>
    <property type="molecule type" value="Genomic_DNA"/>
</dbReference>
<sequence length="177" mass="19110">MKRLLGFLLVLVTLLALAVGAVITMVVVGVRSRDRRFIRAFTKFQRDVVNPEVLKTAGDAGQQFSVIEHVGRKTGKAYETPVGARRDGDGWVVSLVYGREASWVQNLLAAGSGVLHTDGRRHRVDGFEIVPIDSAPLPEDEAKAITFFGITEALRLHDAGEVDEASVPAADTAGEES</sequence>
<dbReference type="Proteomes" id="UP000537775">
    <property type="component" value="Unassembled WGS sequence"/>
</dbReference>
<dbReference type="NCBIfam" id="TIGR00026">
    <property type="entry name" value="hi_GC_TIGR00026"/>
    <property type="match status" value="1"/>
</dbReference>
<dbReference type="InterPro" id="IPR012349">
    <property type="entry name" value="Split_barrel_FMN-bd"/>
</dbReference>
<protein>
    <submittedName>
        <fullName evidence="1">Deazaflavin-dependent oxidoreductase (Nitroreductase family)</fullName>
    </submittedName>
</protein>
<comment type="caution">
    <text evidence="1">The sequence shown here is derived from an EMBL/GenBank/DDBJ whole genome shotgun (WGS) entry which is preliminary data.</text>
</comment>
<dbReference type="AlphaFoldDB" id="A0A7X0KTU4"/>
<name>A0A7X0KTU4_9MICO</name>
<dbReference type="RefSeq" id="WP_184749713.1">
    <property type="nucleotide sequence ID" value="NZ_BAAAJR010000003.1"/>
</dbReference>
<keyword evidence="2" id="KW-1185">Reference proteome</keyword>
<dbReference type="Pfam" id="PF04075">
    <property type="entry name" value="F420H2_quin_red"/>
    <property type="match status" value="1"/>
</dbReference>
<dbReference type="InterPro" id="IPR004378">
    <property type="entry name" value="F420H2_quin_Rdtase"/>
</dbReference>
<gene>
    <name evidence="1" type="ORF">HD594_000780</name>
</gene>